<name>A0ABQ6MFS7_9STRA</name>
<evidence type="ECO:0000256" key="1">
    <source>
        <dbReference type="SAM" id="MobiDB-lite"/>
    </source>
</evidence>
<evidence type="ECO:0000313" key="2">
    <source>
        <dbReference type="EMBL" id="GMI25468.1"/>
    </source>
</evidence>
<gene>
    <name evidence="2" type="ORF">TeGR_g7256</name>
</gene>
<protein>
    <submittedName>
        <fullName evidence="2">Uncharacterized protein</fullName>
    </submittedName>
</protein>
<dbReference type="PANTHER" id="PTHR36971">
    <property type="entry name" value="UNNAMED PRODUCT"/>
    <property type="match status" value="1"/>
</dbReference>
<dbReference type="EMBL" id="BRYB01004087">
    <property type="protein sequence ID" value="GMI25468.1"/>
    <property type="molecule type" value="Genomic_DNA"/>
</dbReference>
<organism evidence="2 3">
    <name type="scientific">Tetraparma gracilis</name>
    <dbReference type="NCBI Taxonomy" id="2962635"/>
    <lineage>
        <taxon>Eukaryota</taxon>
        <taxon>Sar</taxon>
        <taxon>Stramenopiles</taxon>
        <taxon>Ochrophyta</taxon>
        <taxon>Bolidophyceae</taxon>
        <taxon>Parmales</taxon>
        <taxon>Triparmaceae</taxon>
        <taxon>Tetraparma</taxon>
    </lineage>
</organism>
<accession>A0ABQ6MFS7</accession>
<feature type="compositionally biased region" description="Basic and acidic residues" evidence="1">
    <location>
        <begin position="199"/>
        <end position="210"/>
    </location>
</feature>
<sequence length="516" mass="54536">MPPSNPPPSPGETLSPGPHLLSVLSRRKLGKALTIARCALLSAPSPSPLQPGEELDVVCRGDSLLPFSAPTADPPARHEVAGLIVEAARSRPGRRVVRVVEYGFLEAKPARPAPRDGRGAQAAGQGPQAGHGRARSRLTQAAAHLAPKAERARVLADFLLATFPAGALADVLDVAGGRGDVAACLLRSGVTRRATVVEPLERTRKPHEDAAGGEEDEGGGSGGGAARAARHVNDLFLYPPSSNSPAVLSALSSATAVVAMHPDEATEPAVCAAAAMGLPFCVVPCCIFPGTFRGRRQFWLFDPESRRSKVATHNTFVEYLVQRARALGCEDVRVGELPLQGKNTVIYWLGRRRPSPNDKPPRSPFCLDGATFNGDAVDKVCAFLDVQAVWGLGALSKDWLHWTRLHAKSRVAEFVSLLQQRVELRRVEPDKRKRAEVVADSLMDGGGGRARFGNVAELLAGVRGKGMGDALEGAGALGLVAVVHSIARGPAYLGRDKQGAEGALLLERAGVYIISR</sequence>
<reference evidence="2 3" key="1">
    <citation type="journal article" date="2023" name="Commun. Biol.">
        <title>Genome analysis of Parmales, the sister group of diatoms, reveals the evolutionary specialization of diatoms from phago-mixotrophs to photoautotrophs.</title>
        <authorList>
            <person name="Ban H."/>
            <person name="Sato S."/>
            <person name="Yoshikawa S."/>
            <person name="Yamada K."/>
            <person name="Nakamura Y."/>
            <person name="Ichinomiya M."/>
            <person name="Sato N."/>
            <person name="Blanc-Mathieu R."/>
            <person name="Endo H."/>
            <person name="Kuwata A."/>
            <person name="Ogata H."/>
        </authorList>
    </citation>
    <scope>NUCLEOTIDE SEQUENCE [LARGE SCALE GENOMIC DNA]</scope>
</reference>
<feature type="region of interest" description="Disordered" evidence="1">
    <location>
        <begin position="110"/>
        <end position="143"/>
    </location>
</feature>
<comment type="caution">
    <text evidence="2">The sequence shown here is derived from an EMBL/GenBank/DDBJ whole genome shotgun (WGS) entry which is preliminary data.</text>
</comment>
<dbReference type="PANTHER" id="PTHR36971:SF1">
    <property type="entry name" value="METHYLTRANSFERASE DOMAIN-CONTAINING PROTEIN"/>
    <property type="match status" value="1"/>
</dbReference>
<proteinExistence type="predicted"/>
<dbReference type="Proteomes" id="UP001165060">
    <property type="component" value="Unassembled WGS sequence"/>
</dbReference>
<feature type="compositionally biased region" description="Low complexity" evidence="1">
    <location>
        <begin position="119"/>
        <end position="131"/>
    </location>
</feature>
<keyword evidence="3" id="KW-1185">Reference proteome</keyword>
<evidence type="ECO:0000313" key="3">
    <source>
        <dbReference type="Proteomes" id="UP001165060"/>
    </source>
</evidence>
<feature type="region of interest" description="Disordered" evidence="1">
    <location>
        <begin position="197"/>
        <end position="226"/>
    </location>
</feature>